<dbReference type="InterPro" id="IPR007644">
    <property type="entry name" value="RNA_pol_bsu_protrusion"/>
</dbReference>
<dbReference type="Gene3D" id="2.40.270.10">
    <property type="entry name" value="DNA-directed RNA polymerase, subunit 2, domain 6"/>
    <property type="match status" value="1"/>
</dbReference>
<keyword evidence="6" id="KW-0479">Metal-binding</keyword>
<dbReference type="InterPro" id="IPR007642">
    <property type="entry name" value="RNA_pol_Rpb2_2"/>
</dbReference>
<dbReference type="PANTHER" id="PTHR20856">
    <property type="entry name" value="DNA-DIRECTED RNA POLYMERASE I SUBUNIT 2"/>
    <property type="match status" value="1"/>
</dbReference>
<feature type="compositionally biased region" description="Polar residues" evidence="9">
    <location>
        <begin position="1415"/>
        <end position="1453"/>
    </location>
</feature>
<evidence type="ECO:0000259" key="14">
    <source>
        <dbReference type="Pfam" id="PF04565"/>
    </source>
</evidence>
<dbReference type="InterPro" id="IPR014724">
    <property type="entry name" value="RNA_pol_RPB2_OB-fold"/>
</dbReference>
<feature type="domain" description="RNA polymerase beta subunit protrusion" evidence="13">
    <location>
        <begin position="277"/>
        <end position="562"/>
    </location>
</feature>
<evidence type="ECO:0000256" key="9">
    <source>
        <dbReference type="SAM" id="MobiDB-lite"/>
    </source>
</evidence>
<dbReference type="InterPro" id="IPR007645">
    <property type="entry name" value="RNA_pol_Rpb2_3"/>
</dbReference>
<keyword evidence="8" id="KW-0804">Transcription</keyword>
<proteinExistence type="inferred from homology"/>
<dbReference type="CDD" id="cd00653">
    <property type="entry name" value="RNA_pol_B_RPB2"/>
    <property type="match status" value="1"/>
</dbReference>
<dbReference type="InterPro" id="IPR015712">
    <property type="entry name" value="DNA-dir_RNA_pol_su2"/>
</dbReference>
<keyword evidence="3" id="KW-0240">DNA-directed RNA polymerase</keyword>
<dbReference type="Gene3D" id="3.90.1110.10">
    <property type="entry name" value="RNA polymerase Rpb2, domain 2"/>
    <property type="match status" value="1"/>
</dbReference>
<organism evidence="16">
    <name type="scientific">viral metagenome</name>
    <dbReference type="NCBI Taxonomy" id="1070528"/>
    <lineage>
        <taxon>unclassified sequences</taxon>
        <taxon>metagenomes</taxon>
        <taxon>organismal metagenomes</taxon>
    </lineage>
</organism>
<evidence type="ECO:0000259" key="13">
    <source>
        <dbReference type="Pfam" id="PF04563"/>
    </source>
</evidence>
<feature type="domain" description="RNA polymerase beta subunit protrusion" evidence="13">
    <location>
        <begin position="54"/>
        <end position="148"/>
    </location>
</feature>
<evidence type="ECO:0000256" key="4">
    <source>
        <dbReference type="ARBA" id="ARBA00022679"/>
    </source>
</evidence>
<evidence type="ECO:0000259" key="15">
    <source>
        <dbReference type="Pfam" id="PF04566"/>
    </source>
</evidence>
<feature type="domain" description="RNA polymerase Rpb2" evidence="15">
    <location>
        <begin position="699"/>
        <end position="758"/>
    </location>
</feature>
<dbReference type="Pfam" id="PF04560">
    <property type="entry name" value="RNA_pol_Rpb2_7"/>
    <property type="match status" value="1"/>
</dbReference>
<feature type="region of interest" description="Disordered" evidence="9">
    <location>
        <begin position="217"/>
        <end position="247"/>
    </location>
</feature>
<feature type="compositionally biased region" description="Low complexity" evidence="9">
    <location>
        <begin position="1471"/>
        <end position="1484"/>
    </location>
</feature>
<sequence length="1678" mass="188915">MVEIHGKMVQIYNDIKLNILYKIILYMDNQKTILDNGILWKILNSHFEENPQCLVAHHVESFNDFYKKGIHQIFRENNPLRLSSKYDIVIDDYRYQCIMYFGGKDGSKIYYGKPIIYDDKNAHYMFPNEARMRNMNYGMTIHYDIDIDFVRILEEGEEPVLLGPEFLQKEEITSGGGVDAHEPDYSHEHQAYLEKQQAGKISAMKMDEQELQEFLSKLDESAPESSGEPMSGGATTTKPRKPKKQEIPAKVTPAIAALLREANAKSMVGPAKQIYSTTMEKMYLGKFPIMVQSDFCVLNGLSRDAIYSMGECRNDLGGYFIIDGKEKTVVPQEKFADNMLYIRDVNDDDYLYSAEIRSVSENISKPIRTFSVKMVAPGSRYSNKNLVVNIPNVRKPIPLFVVFRALGIVSDKDIITMCLLDVEKYEGMIDLFIPSVHDASSILSQQTALEFIATFTKIGTVTYVLEILADYFLPHVGEVAYIQKAYYLGYIVFRLLSVYTGLESPTDRDNYKYKRVELVGSLMNDLFREYYTLQKRHIHLEFEKKLYYNKGIYENNLQALIRDNHAEIFKKRIVEDGFRKAFKGNWGSQTHTKRIGVVQDLNRLSFNSALSHLRKTNLPMDASVKLVGPRVLHTSHWGFIDPIDTPDGGNIGLHKQLAITTYISRGMSREPIIQWLREKASMRMVEDCGPDVLGQMTKVMVNGYWAGAVREPIETVKKIRLYRRNALLPIHISATFDIKKNTIFIYTDAGRLCRPIFYKDENTGRMSYENKAVINKILDGDFTWAQLVTGFNEKRKEANFVTNVPEIRELPELYQGVAVETNPAKLERFLTEKAIIDYIDPSESEDALIALNSDEVSHEKHTHVEIHESLIFGMMCNLIIFPENNPPTRNSFSCGQSKQAVSLYHTNHHVRMDKTAVVLNSGQIPLVKSRFMEHINHEENAYGENAIVAIMCYTGYNVEDAILINEGALNRGLFRTTYYSTYESHEENNKMGDVIIDKKFTNIESTVNVVGTKPGYDYNKLDAHGIIRENTEINEKTVLIGLTTGSGQDKRVDDSKTPKKGQLGIVDKTFITEGDEGERIAKVRIREERIPNLGDKMASRSGQKGTIGMVIPECDMPFTRDGIRPDLIINPHAIPSRMTISQLIECIMGKASAIQGAFGDCTAFNNKGSKIGVYGEMLSNVGFHSSGNEILYNGMTGEQIETEIFIGPTYYMRLKHMVKDKINYRARGPQTALTRQPVSGRANDGGLRIGEMERDGVISHGAANFLKESMMERGDKYFMAVCNQTGMIAVYNPSKNLFMSPMADGPLQFTGSLDGKTMNITNMTRFGRSFSVIEIPYSLKLLIQELQTANMQMRIITEDNISQIENMSYSKNIEKLMMKPGATFDDVRASVNKTLGRDKGVLETPDSLPSPEFSDYSSASPAYNAMTPESPQYPQTSPAYNPMTPESQQQYTPSSPPFNPMTPESPPFNPTTPDESPPDSTGSPASTTPDESPPLSGGEREFNVGEIVYLRGGKKADTPYSVIKRGDKFLTIESMDPSNYEDDAIQVVLPFELLKQEEFNRAMQYDPFSKPLLQAPAPSAFARPDTGYPPGIVVAPVIKIVNGPDNSIHDEPENRPSEKDPFSVPVIRTLRGGNDTVVPPQIEKQQDTATQPQDTTATSSGGGGFIDFAKNFIIKKMG</sequence>
<feature type="compositionally biased region" description="Basic and acidic residues" evidence="9">
    <location>
        <begin position="1607"/>
        <end position="1621"/>
    </location>
</feature>
<evidence type="ECO:0000259" key="11">
    <source>
        <dbReference type="Pfam" id="PF04560"/>
    </source>
</evidence>
<feature type="domain" description="RNA polymerase Rpb2" evidence="12">
    <location>
        <begin position="382"/>
        <end position="517"/>
    </location>
</feature>
<evidence type="ECO:0000313" key="16">
    <source>
        <dbReference type="EMBL" id="QHT11893.1"/>
    </source>
</evidence>
<dbReference type="GO" id="GO:0046872">
    <property type="term" value="F:metal ion binding"/>
    <property type="evidence" value="ECO:0007669"/>
    <property type="project" value="UniProtKB-KW"/>
</dbReference>
<dbReference type="GO" id="GO:0032549">
    <property type="term" value="F:ribonucleoside binding"/>
    <property type="evidence" value="ECO:0007669"/>
    <property type="project" value="InterPro"/>
</dbReference>
<comment type="similarity">
    <text evidence="1">Belongs to the RNA polymerase beta chain family.</text>
</comment>
<evidence type="ECO:0000259" key="12">
    <source>
        <dbReference type="Pfam" id="PF04561"/>
    </source>
</evidence>
<dbReference type="EC" id="2.7.7.6" evidence="2"/>
<dbReference type="PROSITE" id="PS01166">
    <property type="entry name" value="RNA_POL_BETA"/>
    <property type="match status" value="1"/>
</dbReference>
<dbReference type="Gene3D" id="3.90.1800.10">
    <property type="entry name" value="RNA polymerase alpha subunit dimerisation domain"/>
    <property type="match status" value="1"/>
</dbReference>
<dbReference type="InterPro" id="IPR007641">
    <property type="entry name" value="RNA_pol_Rpb2_7"/>
</dbReference>
<evidence type="ECO:0000256" key="2">
    <source>
        <dbReference type="ARBA" id="ARBA00012418"/>
    </source>
</evidence>
<feature type="domain" description="RNA polymerase Rpb2" evidence="14">
    <location>
        <begin position="601"/>
        <end position="663"/>
    </location>
</feature>
<dbReference type="Pfam" id="PF04566">
    <property type="entry name" value="RNA_pol_Rpb2_4"/>
    <property type="match status" value="1"/>
</dbReference>
<dbReference type="GO" id="GO:0003899">
    <property type="term" value="F:DNA-directed RNA polymerase activity"/>
    <property type="evidence" value="ECO:0007669"/>
    <property type="project" value="UniProtKB-EC"/>
</dbReference>
<dbReference type="SUPFAM" id="SSF64484">
    <property type="entry name" value="beta and beta-prime subunits of DNA dependent RNA-polymerase"/>
    <property type="match status" value="2"/>
</dbReference>
<feature type="domain" description="RNA polymerase Rpb2" evidence="11">
    <location>
        <begin position="1245"/>
        <end position="1357"/>
    </location>
</feature>
<keyword evidence="4" id="KW-0808">Transferase</keyword>
<feature type="region of interest" description="Disordered" evidence="9">
    <location>
        <begin position="1398"/>
        <end position="1501"/>
    </location>
</feature>
<dbReference type="GO" id="GO:0003677">
    <property type="term" value="F:DNA binding"/>
    <property type="evidence" value="ECO:0007669"/>
    <property type="project" value="InterPro"/>
</dbReference>
<feature type="region of interest" description="Disordered" evidence="9">
    <location>
        <begin position="1632"/>
        <end position="1665"/>
    </location>
</feature>
<dbReference type="InterPro" id="IPR007121">
    <property type="entry name" value="RNA_pol_bsu_CS"/>
</dbReference>
<feature type="compositionally biased region" description="Pro residues" evidence="9">
    <location>
        <begin position="1454"/>
        <end position="1470"/>
    </location>
</feature>
<dbReference type="Gene3D" id="3.90.1100.10">
    <property type="match status" value="1"/>
</dbReference>
<dbReference type="Pfam" id="PF04561">
    <property type="entry name" value="RNA_pol_Rpb2_2"/>
    <property type="match status" value="1"/>
</dbReference>
<dbReference type="Pfam" id="PF04563">
    <property type="entry name" value="RNA_pol_Rpb2_1"/>
    <property type="match status" value="2"/>
</dbReference>
<feature type="region of interest" description="Disordered" evidence="9">
    <location>
        <begin position="1604"/>
        <end position="1623"/>
    </location>
</feature>
<dbReference type="Pfam" id="PF00562">
    <property type="entry name" value="RNA_pol_Rpb2_6"/>
    <property type="match status" value="1"/>
</dbReference>
<name>A0A6C0D605_9ZZZZ</name>
<evidence type="ECO:0000256" key="8">
    <source>
        <dbReference type="ARBA" id="ARBA00023163"/>
    </source>
</evidence>
<dbReference type="GO" id="GO:0006351">
    <property type="term" value="P:DNA-templated transcription"/>
    <property type="evidence" value="ECO:0007669"/>
    <property type="project" value="InterPro"/>
</dbReference>
<dbReference type="InterPro" id="IPR037033">
    <property type="entry name" value="DNA-dir_RNAP_su2_hyb_sf"/>
</dbReference>
<dbReference type="InterPro" id="IPR007646">
    <property type="entry name" value="RNA_pol_Rpb2_4"/>
</dbReference>
<feature type="compositionally biased region" description="Low complexity" evidence="9">
    <location>
        <begin position="1647"/>
        <end position="1658"/>
    </location>
</feature>
<evidence type="ECO:0000256" key="1">
    <source>
        <dbReference type="ARBA" id="ARBA00006835"/>
    </source>
</evidence>
<dbReference type="GO" id="GO:0000428">
    <property type="term" value="C:DNA-directed RNA polymerase complex"/>
    <property type="evidence" value="ECO:0007669"/>
    <property type="project" value="UniProtKB-KW"/>
</dbReference>
<evidence type="ECO:0000259" key="10">
    <source>
        <dbReference type="Pfam" id="PF00562"/>
    </source>
</evidence>
<evidence type="ECO:0000256" key="6">
    <source>
        <dbReference type="ARBA" id="ARBA00022723"/>
    </source>
</evidence>
<accession>A0A6C0D605</accession>
<dbReference type="EMBL" id="MN739539">
    <property type="protein sequence ID" value="QHT11893.1"/>
    <property type="molecule type" value="Genomic_DNA"/>
</dbReference>
<dbReference type="InterPro" id="IPR007120">
    <property type="entry name" value="DNA-dir_RNAP_su2_dom"/>
</dbReference>
<dbReference type="InterPro" id="IPR037034">
    <property type="entry name" value="RNA_pol_Rpb2_2_sf"/>
</dbReference>
<protein>
    <recommendedName>
        <fullName evidence="2">DNA-directed RNA polymerase</fullName>
        <ecNumber evidence="2">2.7.7.6</ecNumber>
    </recommendedName>
</protein>
<feature type="domain" description="DNA-directed RNA polymerase subunit 2 hybrid-binding" evidence="10">
    <location>
        <begin position="876"/>
        <end position="1242"/>
    </location>
</feature>
<evidence type="ECO:0000256" key="5">
    <source>
        <dbReference type="ARBA" id="ARBA00022695"/>
    </source>
</evidence>
<reference evidence="16" key="1">
    <citation type="journal article" date="2020" name="Nature">
        <title>Giant virus diversity and host interactions through global metagenomics.</title>
        <authorList>
            <person name="Schulz F."/>
            <person name="Roux S."/>
            <person name="Paez-Espino D."/>
            <person name="Jungbluth S."/>
            <person name="Walsh D.A."/>
            <person name="Denef V.J."/>
            <person name="McMahon K.D."/>
            <person name="Konstantinidis K.T."/>
            <person name="Eloe-Fadrosh E.A."/>
            <person name="Kyrpides N.C."/>
            <person name="Woyke T."/>
        </authorList>
    </citation>
    <scope>NUCLEOTIDE SEQUENCE</scope>
    <source>
        <strain evidence="16">GVMAG-M-3300023174-124</strain>
    </source>
</reference>
<evidence type="ECO:0000256" key="3">
    <source>
        <dbReference type="ARBA" id="ARBA00022478"/>
    </source>
</evidence>
<evidence type="ECO:0000256" key="7">
    <source>
        <dbReference type="ARBA" id="ARBA00022833"/>
    </source>
</evidence>
<keyword evidence="5" id="KW-0548">Nucleotidyltransferase</keyword>
<keyword evidence="7" id="KW-0862">Zinc</keyword>
<dbReference type="Pfam" id="PF04565">
    <property type="entry name" value="RNA_pol_Rpb2_3"/>
    <property type="match status" value="1"/>
</dbReference>
<dbReference type="Gene3D" id="2.40.50.150">
    <property type="match status" value="1"/>
</dbReference>